<protein>
    <submittedName>
        <fullName evidence="1">Uncharacterized protein</fullName>
    </submittedName>
</protein>
<reference evidence="1" key="1">
    <citation type="journal article" date="2020" name="Stud. Mycol.">
        <title>101 Dothideomycetes genomes: a test case for predicting lifestyles and emergence of pathogens.</title>
        <authorList>
            <person name="Haridas S."/>
            <person name="Albert R."/>
            <person name="Binder M."/>
            <person name="Bloem J."/>
            <person name="Labutti K."/>
            <person name="Salamov A."/>
            <person name="Andreopoulos B."/>
            <person name="Baker S."/>
            <person name="Barry K."/>
            <person name="Bills G."/>
            <person name="Bluhm B."/>
            <person name="Cannon C."/>
            <person name="Castanera R."/>
            <person name="Culley D."/>
            <person name="Daum C."/>
            <person name="Ezra D."/>
            <person name="Gonzalez J."/>
            <person name="Henrissat B."/>
            <person name="Kuo A."/>
            <person name="Liang C."/>
            <person name="Lipzen A."/>
            <person name="Lutzoni F."/>
            <person name="Magnuson J."/>
            <person name="Mondo S."/>
            <person name="Nolan M."/>
            <person name="Ohm R."/>
            <person name="Pangilinan J."/>
            <person name="Park H.-J."/>
            <person name="Ramirez L."/>
            <person name="Alfaro M."/>
            <person name="Sun H."/>
            <person name="Tritt A."/>
            <person name="Yoshinaga Y."/>
            <person name="Zwiers L.-H."/>
            <person name="Turgeon B."/>
            <person name="Goodwin S."/>
            <person name="Spatafora J."/>
            <person name="Crous P."/>
            <person name="Grigoriev I."/>
        </authorList>
    </citation>
    <scope>NUCLEOTIDE SEQUENCE</scope>
    <source>
        <strain evidence="1">CBS 525.71</strain>
    </source>
</reference>
<accession>A0ACB6RMA4</accession>
<gene>
    <name evidence="1" type="ORF">BU25DRAFT_463196</name>
</gene>
<name>A0ACB6RMA4_9PLEO</name>
<proteinExistence type="predicted"/>
<dbReference type="EMBL" id="MU006748">
    <property type="protein sequence ID" value="KAF2622059.1"/>
    <property type="molecule type" value="Genomic_DNA"/>
</dbReference>
<keyword evidence="2" id="KW-1185">Reference proteome</keyword>
<sequence>MYEEKHGLLYALNTFSFTDEESMRLWISCRSQNQRRQIRSFKIARSMAGYHKSPHKIRLATVFPQLQTIHIDLWHVVNMDMDDLDGSSQEDISCMVASEKSLIQKNEDESVKIVGDWLQAA</sequence>
<evidence type="ECO:0000313" key="1">
    <source>
        <dbReference type="EMBL" id="KAF2622059.1"/>
    </source>
</evidence>
<organism evidence="1 2">
    <name type="scientific">Macroventuria anomochaeta</name>
    <dbReference type="NCBI Taxonomy" id="301207"/>
    <lineage>
        <taxon>Eukaryota</taxon>
        <taxon>Fungi</taxon>
        <taxon>Dikarya</taxon>
        <taxon>Ascomycota</taxon>
        <taxon>Pezizomycotina</taxon>
        <taxon>Dothideomycetes</taxon>
        <taxon>Pleosporomycetidae</taxon>
        <taxon>Pleosporales</taxon>
        <taxon>Pleosporineae</taxon>
        <taxon>Didymellaceae</taxon>
        <taxon>Macroventuria</taxon>
    </lineage>
</organism>
<comment type="caution">
    <text evidence="1">The sequence shown here is derived from an EMBL/GenBank/DDBJ whole genome shotgun (WGS) entry which is preliminary data.</text>
</comment>
<evidence type="ECO:0000313" key="2">
    <source>
        <dbReference type="Proteomes" id="UP000799754"/>
    </source>
</evidence>
<dbReference type="Proteomes" id="UP000799754">
    <property type="component" value="Unassembled WGS sequence"/>
</dbReference>